<sequence length="83" mass="9999">GLRKRGQPMETIKPVFLREVRNIRLIFMEEIERVALYRAVWINYLQALCNVYRYKTNIYIYKWQGTWSQGAVVLQIAKAVTRY</sequence>
<organism evidence="1">
    <name type="scientific">Arion vulgaris</name>
    <dbReference type="NCBI Taxonomy" id="1028688"/>
    <lineage>
        <taxon>Eukaryota</taxon>
        <taxon>Metazoa</taxon>
        <taxon>Spiralia</taxon>
        <taxon>Lophotrochozoa</taxon>
        <taxon>Mollusca</taxon>
        <taxon>Gastropoda</taxon>
        <taxon>Heterobranchia</taxon>
        <taxon>Euthyneura</taxon>
        <taxon>Panpulmonata</taxon>
        <taxon>Eupulmonata</taxon>
        <taxon>Stylommatophora</taxon>
        <taxon>Helicina</taxon>
        <taxon>Arionoidea</taxon>
        <taxon>Arionidae</taxon>
        <taxon>Arion</taxon>
    </lineage>
</organism>
<accession>A0A0B7AMP6</accession>
<feature type="non-terminal residue" evidence="1">
    <location>
        <position position="1"/>
    </location>
</feature>
<feature type="non-terminal residue" evidence="1">
    <location>
        <position position="83"/>
    </location>
</feature>
<proteinExistence type="predicted"/>
<protein>
    <submittedName>
        <fullName evidence="1">Uncharacterized protein</fullName>
    </submittedName>
</protein>
<gene>
    <name evidence="1" type="primary">ORF129530</name>
</gene>
<name>A0A0B7AMP6_9EUPU</name>
<reference evidence="1" key="1">
    <citation type="submission" date="2014-12" db="EMBL/GenBank/DDBJ databases">
        <title>Insight into the proteome of Arion vulgaris.</title>
        <authorList>
            <person name="Aradska J."/>
            <person name="Bulat T."/>
            <person name="Smidak R."/>
            <person name="Sarate P."/>
            <person name="Gangsoo J."/>
            <person name="Sialana F."/>
            <person name="Bilban M."/>
            <person name="Lubec G."/>
        </authorList>
    </citation>
    <scope>NUCLEOTIDE SEQUENCE</scope>
    <source>
        <tissue evidence="1">Skin</tissue>
    </source>
</reference>
<evidence type="ECO:0000313" key="1">
    <source>
        <dbReference type="EMBL" id="CEK82083.1"/>
    </source>
</evidence>
<dbReference type="EMBL" id="HACG01035218">
    <property type="protein sequence ID" value="CEK82083.1"/>
    <property type="molecule type" value="Transcribed_RNA"/>
</dbReference>
<dbReference type="AlphaFoldDB" id="A0A0B7AMP6"/>